<dbReference type="Proteomes" id="UP001230328">
    <property type="component" value="Unassembled WGS sequence"/>
</dbReference>
<keyword evidence="3" id="KW-1185">Reference proteome</keyword>
<comment type="caution">
    <text evidence="2">The sequence shown here is derived from an EMBL/GenBank/DDBJ whole genome shotgun (WGS) entry which is preliminary data.</text>
</comment>
<proteinExistence type="predicted"/>
<feature type="compositionally biased region" description="Basic and acidic residues" evidence="1">
    <location>
        <begin position="1"/>
        <end position="21"/>
    </location>
</feature>
<name>A0ABU0SG56_9ACTN</name>
<evidence type="ECO:0000256" key="1">
    <source>
        <dbReference type="SAM" id="MobiDB-lite"/>
    </source>
</evidence>
<sequence length="173" mass="19284">MTKMRPEDGQGKPGRSTDRETPTTGERLVERTCAWCGESVAYSARGRPPRYCSAVHRRRGWELRTAQERAERPVDDGGRDRAPVREVVQRTVVLQEAAQARPAPRPAQRLSGQPYTLPEDAVEWVEALAALRRDVTNPRIYPFREQVARACERTALALRAGVPEPGQPESGAS</sequence>
<evidence type="ECO:0000313" key="2">
    <source>
        <dbReference type="EMBL" id="MDQ1022532.1"/>
    </source>
</evidence>
<feature type="region of interest" description="Disordered" evidence="1">
    <location>
        <begin position="1"/>
        <end position="29"/>
    </location>
</feature>
<evidence type="ECO:0000313" key="3">
    <source>
        <dbReference type="Proteomes" id="UP001230328"/>
    </source>
</evidence>
<organism evidence="2 3">
    <name type="scientific">Streptomyces umbrinus</name>
    <dbReference type="NCBI Taxonomy" id="67370"/>
    <lineage>
        <taxon>Bacteria</taxon>
        <taxon>Bacillati</taxon>
        <taxon>Actinomycetota</taxon>
        <taxon>Actinomycetes</taxon>
        <taxon>Kitasatosporales</taxon>
        <taxon>Streptomycetaceae</taxon>
        <taxon>Streptomyces</taxon>
        <taxon>Streptomyces phaeochromogenes group</taxon>
    </lineage>
</organism>
<dbReference type="RefSeq" id="WP_307517395.1">
    <property type="nucleotide sequence ID" value="NZ_JAUSZI010000002.1"/>
</dbReference>
<protein>
    <submittedName>
        <fullName evidence="2">Uncharacterized protein</fullName>
    </submittedName>
</protein>
<gene>
    <name evidence="2" type="ORF">QF035_000114</name>
</gene>
<accession>A0ABU0SG56</accession>
<reference evidence="2 3" key="1">
    <citation type="submission" date="2023-07" db="EMBL/GenBank/DDBJ databases">
        <title>Comparative genomics of wheat-associated soil bacteria to identify genetic determinants of phenazine resistance.</title>
        <authorList>
            <person name="Mouncey N."/>
        </authorList>
    </citation>
    <scope>NUCLEOTIDE SEQUENCE [LARGE SCALE GENOMIC DNA]</scope>
    <source>
        <strain evidence="2 3">V2I4</strain>
    </source>
</reference>
<dbReference type="EMBL" id="JAUSZI010000002">
    <property type="protein sequence ID" value="MDQ1022532.1"/>
    <property type="molecule type" value="Genomic_DNA"/>
</dbReference>